<accession>A0A1M6XKB3</accession>
<dbReference type="InterPro" id="IPR005616">
    <property type="entry name" value="CcmH/CycL/Ccl2/NrfF_N"/>
</dbReference>
<evidence type="ECO:0000259" key="8">
    <source>
        <dbReference type="Pfam" id="PF03918"/>
    </source>
</evidence>
<proteinExistence type="inferred from homology"/>
<evidence type="ECO:0000256" key="6">
    <source>
        <dbReference type="ARBA" id="ARBA00023004"/>
    </source>
</evidence>
<protein>
    <recommendedName>
        <fullName evidence="7">Cytochrome c-type biogenesis protein</fullName>
    </recommendedName>
</protein>
<keyword evidence="7" id="KW-0472">Membrane</keyword>
<dbReference type="GO" id="GO:0046872">
    <property type="term" value="F:metal ion binding"/>
    <property type="evidence" value="ECO:0007669"/>
    <property type="project" value="UniProtKB-KW"/>
</dbReference>
<keyword evidence="4 7" id="KW-0732">Signal</keyword>
<comment type="function">
    <text evidence="7">Possible subunit of a heme lyase.</text>
</comment>
<keyword evidence="3 7" id="KW-0479">Metal-binding</keyword>
<dbReference type="InterPro" id="IPR051263">
    <property type="entry name" value="C-type_cytochrome_biogenesis"/>
</dbReference>
<dbReference type="RefSeq" id="WP_073032211.1">
    <property type="nucleotide sequence ID" value="NZ_BMLR01000001.1"/>
</dbReference>
<name>A0A1M6XKB3_9RHOB</name>
<keyword evidence="5" id="KW-0201">Cytochrome c-type biogenesis</keyword>
<reference evidence="9 10" key="1">
    <citation type="submission" date="2016-11" db="EMBL/GenBank/DDBJ databases">
        <authorList>
            <person name="Jaros S."/>
            <person name="Januszkiewicz K."/>
            <person name="Wedrychowicz H."/>
        </authorList>
    </citation>
    <scope>NUCLEOTIDE SEQUENCE [LARGE SCALE GENOMIC DNA]</scope>
    <source>
        <strain evidence="9 10">DSM 29589</strain>
    </source>
</reference>
<dbReference type="Pfam" id="PF03918">
    <property type="entry name" value="CcmH"/>
    <property type="match status" value="1"/>
</dbReference>
<evidence type="ECO:0000256" key="4">
    <source>
        <dbReference type="ARBA" id="ARBA00022729"/>
    </source>
</evidence>
<evidence type="ECO:0000313" key="9">
    <source>
        <dbReference type="EMBL" id="SHL06255.1"/>
    </source>
</evidence>
<evidence type="ECO:0000256" key="3">
    <source>
        <dbReference type="ARBA" id="ARBA00022723"/>
    </source>
</evidence>
<organism evidence="9 10">
    <name type="scientific">Roseovarius pacificus</name>
    <dbReference type="NCBI Taxonomy" id="337701"/>
    <lineage>
        <taxon>Bacteria</taxon>
        <taxon>Pseudomonadati</taxon>
        <taxon>Pseudomonadota</taxon>
        <taxon>Alphaproteobacteria</taxon>
        <taxon>Rhodobacterales</taxon>
        <taxon>Roseobacteraceae</taxon>
        <taxon>Roseovarius</taxon>
    </lineage>
</organism>
<dbReference type="Gene3D" id="1.10.8.640">
    <property type="entry name" value="Cytochrome C biogenesis protein"/>
    <property type="match status" value="1"/>
</dbReference>
<evidence type="ECO:0000256" key="2">
    <source>
        <dbReference type="ARBA" id="ARBA00022617"/>
    </source>
</evidence>
<keyword evidence="7" id="KW-1133">Transmembrane helix</keyword>
<gene>
    <name evidence="9" type="ORF">SAMN05444398_101454</name>
</gene>
<keyword evidence="6 7" id="KW-0408">Iron</keyword>
<dbReference type="EMBL" id="FRBR01000001">
    <property type="protein sequence ID" value="SHL06255.1"/>
    <property type="molecule type" value="Genomic_DNA"/>
</dbReference>
<dbReference type="OrthoDB" id="9804975at2"/>
<feature type="transmembrane region" description="Helical" evidence="7">
    <location>
        <begin position="103"/>
        <end position="124"/>
    </location>
</feature>
<feature type="chain" id="PRO_5011819968" description="Cytochrome c-type biogenesis protein" evidence="7">
    <location>
        <begin position="20"/>
        <end position="152"/>
    </location>
</feature>
<dbReference type="GO" id="GO:0005886">
    <property type="term" value="C:plasma membrane"/>
    <property type="evidence" value="ECO:0007669"/>
    <property type="project" value="TreeGrafter"/>
</dbReference>
<keyword evidence="7" id="KW-0812">Transmembrane</keyword>
<dbReference type="CDD" id="cd16378">
    <property type="entry name" value="CcmH_N"/>
    <property type="match status" value="1"/>
</dbReference>
<dbReference type="InterPro" id="IPR038297">
    <property type="entry name" value="CcmH/CycL/NrfF/Ccl2_sf"/>
</dbReference>
<dbReference type="PANTHER" id="PTHR47870:SF1">
    <property type="entry name" value="CYTOCHROME C-TYPE BIOGENESIS PROTEIN CCMH"/>
    <property type="match status" value="1"/>
</dbReference>
<evidence type="ECO:0000256" key="1">
    <source>
        <dbReference type="ARBA" id="ARBA00010342"/>
    </source>
</evidence>
<feature type="domain" description="CcmH/CycL/Ccl2/NrfF N-terminal" evidence="8">
    <location>
        <begin position="8"/>
        <end position="150"/>
    </location>
</feature>
<keyword evidence="2 7" id="KW-0349">Heme</keyword>
<comment type="similarity">
    <text evidence="1 7">Belongs to the CcmH/CycL/Ccl2/NrfF family.</text>
</comment>
<feature type="signal peptide" evidence="7">
    <location>
        <begin position="1"/>
        <end position="19"/>
    </location>
</feature>
<evidence type="ECO:0000313" key="10">
    <source>
        <dbReference type="Proteomes" id="UP000183974"/>
    </source>
</evidence>
<dbReference type="Proteomes" id="UP000183974">
    <property type="component" value="Unassembled WGS sequence"/>
</dbReference>
<evidence type="ECO:0000256" key="7">
    <source>
        <dbReference type="RuleBase" id="RU364112"/>
    </source>
</evidence>
<evidence type="ECO:0000256" key="5">
    <source>
        <dbReference type="ARBA" id="ARBA00022748"/>
    </source>
</evidence>
<sequence length="152" mass="17099">MKRLILSLALCLLAAPVWAVQPDEVLDDPQLEQRARDISAGLRCLVCRNESIDDSNAGLARDLRLLVRERLVAGDSDDEVVEFIVDRYGEYVLLNPRATGSNLVLWLAGPAMLLVGAGLGWTYLRRRERAEEGRLEPLSDQEAERLREIMKD</sequence>
<dbReference type="STRING" id="337701.SAMN05444398_101454"/>
<keyword evidence="10" id="KW-1185">Reference proteome</keyword>
<dbReference type="GO" id="GO:0017004">
    <property type="term" value="P:cytochrome complex assembly"/>
    <property type="evidence" value="ECO:0007669"/>
    <property type="project" value="UniProtKB-KW"/>
</dbReference>
<dbReference type="AlphaFoldDB" id="A0A1M6XKB3"/>
<dbReference type="PANTHER" id="PTHR47870">
    <property type="entry name" value="CYTOCHROME C-TYPE BIOGENESIS PROTEIN CCMH"/>
    <property type="match status" value="1"/>
</dbReference>